<reference evidence="3" key="1">
    <citation type="submission" date="2019-04" db="EMBL/GenBank/DDBJ databases">
        <title>Friends and foes A comparative genomics studyof 23 Aspergillus species from section Flavi.</title>
        <authorList>
            <consortium name="DOE Joint Genome Institute"/>
            <person name="Kjaerbolling I."/>
            <person name="Vesth T."/>
            <person name="Frisvad J.C."/>
            <person name="Nybo J.L."/>
            <person name="Theobald S."/>
            <person name="Kildgaard S."/>
            <person name="Isbrandt T."/>
            <person name="Kuo A."/>
            <person name="Sato A."/>
            <person name="Lyhne E.K."/>
            <person name="Kogle M.E."/>
            <person name="Wiebenga A."/>
            <person name="Kun R.S."/>
            <person name="Lubbers R.J."/>
            <person name="Makela M.R."/>
            <person name="Barry K."/>
            <person name="Chovatia M."/>
            <person name="Clum A."/>
            <person name="Daum C."/>
            <person name="Haridas S."/>
            <person name="He G."/>
            <person name="LaButti K."/>
            <person name="Lipzen A."/>
            <person name="Mondo S."/>
            <person name="Riley R."/>
            <person name="Salamov A."/>
            <person name="Simmons B.A."/>
            <person name="Magnuson J.K."/>
            <person name="Henrissat B."/>
            <person name="Mortensen U.H."/>
            <person name="Larsen T.O."/>
            <person name="Devries R.P."/>
            <person name="Grigoriev I.V."/>
            <person name="Machida M."/>
            <person name="Baker S.E."/>
            <person name="Andersen M.R."/>
        </authorList>
    </citation>
    <scope>NUCLEOTIDE SEQUENCE [LARGE SCALE GENOMIC DNA]</scope>
    <source>
        <strain evidence="3">CBS 130017</strain>
    </source>
</reference>
<protein>
    <submittedName>
        <fullName evidence="2">Uncharacterized protein</fullName>
    </submittedName>
</protein>
<accession>A0A5N6WX02</accession>
<sequence>MKRPRTLHRGTSLSTRMDLNSPGRTLVTTKRSHMFLRRAETCWRGAGPERRGGVLGSCRGGFRSISSCMTFLVFSVPSI</sequence>
<dbReference type="AlphaFoldDB" id="A0A5N6WX02"/>
<proteinExistence type="predicted"/>
<keyword evidence="3" id="KW-1185">Reference proteome</keyword>
<dbReference type="EMBL" id="ML741818">
    <property type="protein sequence ID" value="KAE8324419.1"/>
    <property type="molecule type" value="Genomic_DNA"/>
</dbReference>
<evidence type="ECO:0000313" key="2">
    <source>
        <dbReference type="EMBL" id="KAE8324419.1"/>
    </source>
</evidence>
<dbReference type="Proteomes" id="UP000325945">
    <property type="component" value="Unassembled WGS sequence"/>
</dbReference>
<evidence type="ECO:0000256" key="1">
    <source>
        <dbReference type="SAM" id="MobiDB-lite"/>
    </source>
</evidence>
<feature type="region of interest" description="Disordered" evidence="1">
    <location>
        <begin position="1"/>
        <end position="23"/>
    </location>
</feature>
<evidence type="ECO:0000313" key="3">
    <source>
        <dbReference type="Proteomes" id="UP000325945"/>
    </source>
</evidence>
<gene>
    <name evidence="2" type="ORF">BDV39DRAFT_119165</name>
</gene>
<organism evidence="2 3">
    <name type="scientific">Aspergillus sergii</name>
    <dbReference type="NCBI Taxonomy" id="1034303"/>
    <lineage>
        <taxon>Eukaryota</taxon>
        <taxon>Fungi</taxon>
        <taxon>Dikarya</taxon>
        <taxon>Ascomycota</taxon>
        <taxon>Pezizomycotina</taxon>
        <taxon>Eurotiomycetes</taxon>
        <taxon>Eurotiomycetidae</taxon>
        <taxon>Eurotiales</taxon>
        <taxon>Aspergillaceae</taxon>
        <taxon>Aspergillus</taxon>
        <taxon>Aspergillus subgen. Circumdati</taxon>
    </lineage>
</organism>
<name>A0A5N6WX02_9EURO</name>
<feature type="compositionally biased region" description="Polar residues" evidence="1">
    <location>
        <begin position="9"/>
        <end position="23"/>
    </location>
</feature>